<evidence type="ECO:0000313" key="7">
    <source>
        <dbReference type="Proteomes" id="UP000005090"/>
    </source>
</evidence>
<dbReference type="InterPro" id="IPR058240">
    <property type="entry name" value="rSAM_sf"/>
</dbReference>
<dbReference type="HOGENOM" id="CLU_064707_0_0_6"/>
<dbReference type="STRING" id="686340.Metal_0394"/>
<evidence type="ECO:0000256" key="5">
    <source>
        <dbReference type="ARBA" id="ARBA00023014"/>
    </source>
</evidence>
<dbReference type="eggNOG" id="COG0731">
    <property type="taxonomic scope" value="Bacteria"/>
</dbReference>
<gene>
    <name evidence="6" type="ORF">Metal_0394</name>
</gene>
<dbReference type="InterPro" id="IPR007197">
    <property type="entry name" value="rSAM"/>
</dbReference>
<evidence type="ECO:0000313" key="6">
    <source>
        <dbReference type="EMBL" id="EIC28250.1"/>
    </source>
</evidence>
<evidence type="ECO:0000256" key="2">
    <source>
        <dbReference type="ARBA" id="ARBA00022691"/>
    </source>
</evidence>
<dbReference type="GO" id="GO:0003824">
    <property type="term" value="F:catalytic activity"/>
    <property type="evidence" value="ECO:0007669"/>
    <property type="project" value="InterPro"/>
</dbReference>
<name>H8GML0_METAL</name>
<comment type="cofactor">
    <cofactor evidence="1">
        <name>[4Fe-4S] cluster</name>
        <dbReference type="ChEBI" id="CHEBI:49883"/>
    </cofactor>
</comment>
<dbReference type="RefSeq" id="WP_005369102.1">
    <property type="nucleotide sequence ID" value="NZ_CM001475.1"/>
</dbReference>
<keyword evidence="5" id="KW-0411">Iron-sulfur</keyword>
<reference evidence="6 7" key="1">
    <citation type="journal article" date="2013" name="Genome Announc.">
        <title>Genome Sequence of the Obligate Gammaproteobacterial Methanotroph Methylomicrobium album Strain BG8.</title>
        <authorList>
            <person name="Kits K.D."/>
            <person name="Kalyuzhnaya M.G."/>
            <person name="Klotz M.G."/>
            <person name="Jetten M.S."/>
            <person name="Op den Camp H.J."/>
            <person name="Vuilleumier S."/>
            <person name="Bringel F."/>
            <person name="Dispirito A.A."/>
            <person name="Murrell J.C."/>
            <person name="Bruce D."/>
            <person name="Cheng J.F."/>
            <person name="Copeland A."/>
            <person name="Goodwin L."/>
            <person name="Hauser L."/>
            <person name="Lajus A."/>
            <person name="Land M.L."/>
            <person name="Lapidus A."/>
            <person name="Lucas S."/>
            <person name="Medigue C."/>
            <person name="Pitluck S."/>
            <person name="Woyke T."/>
            <person name="Zeytun A."/>
            <person name="Stein L.Y."/>
        </authorList>
    </citation>
    <scope>NUCLEOTIDE SEQUENCE [LARGE SCALE GENOMIC DNA]</scope>
    <source>
        <strain evidence="6 7">BG8</strain>
    </source>
</reference>
<organism evidence="6 7">
    <name type="scientific">Methylomicrobium album BG8</name>
    <dbReference type="NCBI Taxonomy" id="686340"/>
    <lineage>
        <taxon>Bacteria</taxon>
        <taxon>Pseudomonadati</taxon>
        <taxon>Pseudomonadota</taxon>
        <taxon>Gammaproteobacteria</taxon>
        <taxon>Methylococcales</taxon>
        <taxon>Methylococcaceae</taxon>
        <taxon>Methylomicrobium</taxon>
    </lineage>
</organism>
<accession>H8GML0</accession>
<dbReference type="AlphaFoldDB" id="H8GML0"/>
<evidence type="ECO:0000256" key="1">
    <source>
        <dbReference type="ARBA" id="ARBA00001966"/>
    </source>
</evidence>
<sequence>MSTPLTASDHSRDRAGLTYIYPVLSRRAGGISIGVNFNTNNACNWQCIYCQVPDLAIGAAPELDFGLLEAELRGFLEQVRSGAFFRRFQVPEDRRTIKDIALSGNGEPTSVLRFAEAIELIGGIATEAGLFPASRYVLITNGSLVHRPKVREGLKALSRFGGEVWFKLDSATPAGRRLINKAGQGVEASLNNLVLASGCCRTKVQICLVDIDRQGFAEQERTALLEALQAVKERSGVREILLYTIARPSLQPEAGRLGRMPEPVMRAFAEALRALGFEVSISL</sequence>
<dbReference type="InterPro" id="IPR013785">
    <property type="entry name" value="Aldolase_TIM"/>
</dbReference>
<evidence type="ECO:0000256" key="3">
    <source>
        <dbReference type="ARBA" id="ARBA00022723"/>
    </source>
</evidence>
<dbReference type="Gene3D" id="3.20.20.70">
    <property type="entry name" value="Aldolase class I"/>
    <property type="match status" value="1"/>
</dbReference>
<dbReference type="CDD" id="cd01335">
    <property type="entry name" value="Radical_SAM"/>
    <property type="match status" value="1"/>
</dbReference>
<keyword evidence="2" id="KW-0949">S-adenosyl-L-methionine</keyword>
<keyword evidence="3" id="KW-0479">Metal-binding</keyword>
<dbReference type="Proteomes" id="UP000005090">
    <property type="component" value="Chromosome"/>
</dbReference>
<keyword evidence="7" id="KW-1185">Reference proteome</keyword>
<dbReference type="EMBL" id="CM001475">
    <property type="protein sequence ID" value="EIC28250.1"/>
    <property type="molecule type" value="Genomic_DNA"/>
</dbReference>
<keyword evidence="4" id="KW-0408">Iron</keyword>
<proteinExistence type="predicted"/>
<protein>
    <submittedName>
        <fullName evidence="6">Fe-S oxidoreductase</fullName>
    </submittedName>
</protein>
<evidence type="ECO:0000256" key="4">
    <source>
        <dbReference type="ARBA" id="ARBA00023004"/>
    </source>
</evidence>
<dbReference type="SFLD" id="SFLDS00029">
    <property type="entry name" value="Radical_SAM"/>
    <property type="match status" value="1"/>
</dbReference>
<dbReference type="GO" id="GO:0046872">
    <property type="term" value="F:metal ion binding"/>
    <property type="evidence" value="ECO:0007669"/>
    <property type="project" value="UniProtKB-KW"/>
</dbReference>
<dbReference type="GO" id="GO:0051536">
    <property type="term" value="F:iron-sulfur cluster binding"/>
    <property type="evidence" value="ECO:0007669"/>
    <property type="project" value="UniProtKB-KW"/>
</dbReference>
<dbReference type="SUPFAM" id="SSF102114">
    <property type="entry name" value="Radical SAM enzymes"/>
    <property type="match status" value="1"/>
</dbReference>